<dbReference type="Proteomes" id="UP000681722">
    <property type="component" value="Unassembled WGS sequence"/>
</dbReference>
<evidence type="ECO:0000259" key="13">
    <source>
        <dbReference type="PROSITE" id="PS51192"/>
    </source>
</evidence>
<dbReference type="InterPro" id="IPR011545">
    <property type="entry name" value="DEAD/DEAH_box_helicase_dom"/>
</dbReference>
<dbReference type="EMBL" id="CAJOBA010002343">
    <property type="protein sequence ID" value="CAF3640851.1"/>
    <property type="molecule type" value="Genomic_DNA"/>
</dbReference>
<evidence type="ECO:0000256" key="3">
    <source>
        <dbReference type="ARBA" id="ARBA00012552"/>
    </source>
</evidence>
<name>A0A814QZK7_9BILA</name>
<feature type="domain" description="DEAD-box RNA helicase Q" evidence="15">
    <location>
        <begin position="47"/>
        <end position="75"/>
    </location>
</feature>
<dbReference type="InterPro" id="IPR000629">
    <property type="entry name" value="RNA-helicase_DEAD-box_CS"/>
</dbReference>
<dbReference type="GO" id="GO:0005730">
    <property type="term" value="C:nucleolus"/>
    <property type="evidence" value="ECO:0007669"/>
    <property type="project" value="UniProtKB-SubCell"/>
</dbReference>
<comment type="similarity">
    <text evidence="2">Belongs to the DEAD box helicase family. DDX54/DBP10 subfamily.</text>
</comment>
<dbReference type="PROSITE" id="PS00039">
    <property type="entry name" value="DEAD_ATP_HELICASE"/>
    <property type="match status" value="1"/>
</dbReference>
<dbReference type="InterPro" id="IPR014001">
    <property type="entry name" value="Helicase_ATP-bd"/>
</dbReference>
<proteinExistence type="inferred from homology"/>
<dbReference type="GO" id="GO:0005829">
    <property type="term" value="C:cytosol"/>
    <property type="evidence" value="ECO:0007669"/>
    <property type="project" value="TreeGrafter"/>
</dbReference>
<feature type="compositionally biased region" description="Basic and acidic residues" evidence="12">
    <location>
        <begin position="703"/>
        <end position="714"/>
    </location>
</feature>
<dbReference type="InterPro" id="IPR012541">
    <property type="entry name" value="DBP10_C"/>
</dbReference>
<dbReference type="PROSITE" id="PS51195">
    <property type="entry name" value="Q_MOTIF"/>
    <property type="match status" value="1"/>
</dbReference>
<sequence>MLDSDNDGGNQSDNNMDQLIRDFENSNRPKRSKMKKTNKSGGFQSMGKTHDFCLSYTVLKGVLKRGYKVPTPIQRKAIPMILKGKDIVAMARTGSGKTATFLIPMFEKLKGHDPSSGARALILSPTRELALQTLKFTKQLSCFTDLIATAVLGGEKIEEQFSNLHAHPDIIIATPGRFMHICIEMNLKLNDVKYLVFDEADRLFEMGFQEQLRDIIKRIPEQRQTLLFSATLSKILAEFAKAGLYQPELIRLDVEMKLNDNLTLAFFHLRHDDKTALLLYLLRSIIPREQQVVVFVATRHHCEYLKELLEQQQQTELFSCVTIYSTLDHELRKINISKYQEGRTRVMVVTDIAARGLDIPCLDNVVNYHFPSTAKLFVHRVGRVARAGRFGTAYSFVSTDELSYLFDLQSFIGKSLHITQDTDDVNGDWHLVFGNVPQTIIDEELETIKRLSETSVDLMNLFKVQQNAYQHYIRSRPVSSTESIKQLREFNAKLLTMAIHPIFRQSGFTDQINPNTLAAQLKHFRAKNTIFEVNPSPGNTACAVMKRKRLRDEKRILKHDQQLADKTNENIQKNDENETSKTVQVRIYFLEINKRLEIQSFERQANQVVMDINNDDGVEIRHQMQKTKWDRKKKKFVNVVDSETKGKKIKTESGQWIRASYKSDVYKKWLDKSKFIDKDGNQNDKNHSDKNHRNRQQRPFSQNRHEESTAEAKPRQFQQRVKQLMNKQKGENGKEQKYPRRSELKRPDQILKKRNEKRKKDSLQRARQMKKAGRTNYKNKKRGGATKGATKGGGNMKMKRTKQR</sequence>
<accession>A0A814QZK7</accession>
<dbReference type="InterPro" id="IPR014014">
    <property type="entry name" value="RNA_helicase_DEAD_Q_motif"/>
</dbReference>
<keyword evidence="5" id="KW-0378">Hydrolase</keyword>
<evidence type="ECO:0000256" key="6">
    <source>
        <dbReference type="ARBA" id="ARBA00022806"/>
    </source>
</evidence>
<dbReference type="EMBL" id="CAJNOK010002343">
    <property type="protein sequence ID" value="CAF0855798.1"/>
    <property type="molecule type" value="Genomic_DNA"/>
</dbReference>
<evidence type="ECO:0000313" key="19">
    <source>
        <dbReference type="EMBL" id="CAF3888349.1"/>
    </source>
</evidence>
<dbReference type="FunFam" id="3.40.50.300:FF:000865">
    <property type="entry name" value="ATP-dependent RNA helicase DDX54"/>
    <property type="match status" value="1"/>
</dbReference>
<evidence type="ECO:0000259" key="14">
    <source>
        <dbReference type="PROSITE" id="PS51194"/>
    </source>
</evidence>
<dbReference type="SUPFAM" id="SSF52540">
    <property type="entry name" value="P-loop containing nucleoside triphosphate hydrolases"/>
    <property type="match status" value="1"/>
</dbReference>
<dbReference type="SMART" id="SM00490">
    <property type="entry name" value="HELICc"/>
    <property type="match status" value="1"/>
</dbReference>
<reference evidence="17" key="1">
    <citation type="submission" date="2021-02" db="EMBL/GenBank/DDBJ databases">
        <authorList>
            <person name="Nowell W R."/>
        </authorList>
    </citation>
    <scope>NUCLEOTIDE SEQUENCE</scope>
</reference>
<keyword evidence="4" id="KW-0547">Nucleotide-binding</keyword>
<dbReference type="GO" id="GO:0003723">
    <property type="term" value="F:RNA binding"/>
    <property type="evidence" value="ECO:0007669"/>
    <property type="project" value="UniProtKB-KW"/>
</dbReference>
<evidence type="ECO:0000256" key="8">
    <source>
        <dbReference type="ARBA" id="ARBA00022884"/>
    </source>
</evidence>
<dbReference type="PROSITE" id="PS51194">
    <property type="entry name" value="HELICASE_CTER"/>
    <property type="match status" value="1"/>
</dbReference>
<feature type="compositionally biased region" description="Basic residues" evidence="12">
    <location>
        <begin position="767"/>
        <end position="784"/>
    </location>
</feature>
<feature type="domain" description="Helicase ATP-binding" evidence="13">
    <location>
        <begin position="78"/>
        <end position="250"/>
    </location>
</feature>
<dbReference type="InterPro" id="IPR001650">
    <property type="entry name" value="Helicase_C-like"/>
</dbReference>
<dbReference type="Proteomes" id="UP000677228">
    <property type="component" value="Unassembled WGS sequence"/>
</dbReference>
<dbReference type="GO" id="GO:0005524">
    <property type="term" value="F:ATP binding"/>
    <property type="evidence" value="ECO:0007669"/>
    <property type="project" value="UniProtKB-KW"/>
</dbReference>
<keyword evidence="9" id="KW-0539">Nucleus</keyword>
<dbReference type="Pfam" id="PF08147">
    <property type="entry name" value="DBP10CT"/>
    <property type="match status" value="1"/>
</dbReference>
<dbReference type="PROSITE" id="PS51192">
    <property type="entry name" value="HELICASE_ATP_BIND_1"/>
    <property type="match status" value="1"/>
</dbReference>
<dbReference type="SMART" id="SM01123">
    <property type="entry name" value="DBP10CT"/>
    <property type="match status" value="1"/>
</dbReference>
<keyword evidence="6" id="KW-0347">Helicase</keyword>
<evidence type="ECO:0000256" key="7">
    <source>
        <dbReference type="ARBA" id="ARBA00022840"/>
    </source>
</evidence>
<dbReference type="PANTHER" id="PTHR47959:SF8">
    <property type="entry name" value="RNA HELICASE"/>
    <property type="match status" value="1"/>
</dbReference>
<dbReference type="CDD" id="cd18787">
    <property type="entry name" value="SF2_C_DEAD"/>
    <property type="match status" value="1"/>
</dbReference>
<evidence type="ECO:0000313" key="17">
    <source>
        <dbReference type="EMBL" id="CAF1124814.1"/>
    </source>
</evidence>
<organism evidence="17 20">
    <name type="scientific">Didymodactylos carnosus</name>
    <dbReference type="NCBI Taxonomy" id="1234261"/>
    <lineage>
        <taxon>Eukaryota</taxon>
        <taxon>Metazoa</taxon>
        <taxon>Spiralia</taxon>
        <taxon>Gnathifera</taxon>
        <taxon>Rotifera</taxon>
        <taxon>Eurotatoria</taxon>
        <taxon>Bdelloidea</taxon>
        <taxon>Philodinida</taxon>
        <taxon>Philodinidae</taxon>
        <taxon>Didymodactylos</taxon>
    </lineage>
</organism>
<dbReference type="Proteomes" id="UP000663829">
    <property type="component" value="Unassembled WGS sequence"/>
</dbReference>
<feature type="compositionally biased region" description="Basic and acidic residues" evidence="12">
    <location>
        <begin position="676"/>
        <end position="691"/>
    </location>
</feature>
<feature type="region of interest" description="Disordered" evidence="12">
    <location>
        <begin position="676"/>
        <end position="804"/>
    </location>
</feature>
<dbReference type="InterPro" id="IPR027417">
    <property type="entry name" value="P-loop_NTPase"/>
</dbReference>
<feature type="short sequence motif" description="Q motif" evidence="11">
    <location>
        <begin position="47"/>
        <end position="75"/>
    </location>
</feature>
<dbReference type="InterPro" id="IPR033517">
    <property type="entry name" value="DDX54/DBP10_DEAD-box_helicase"/>
</dbReference>
<protein>
    <recommendedName>
        <fullName evidence="3">RNA helicase</fullName>
        <ecNumber evidence="3">3.6.4.13</ecNumber>
    </recommendedName>
</protein>
<comment type="subcellular location">
    <subcellularLocation>
        <location evidence="1">Nucleus</location>
        <location evidence="1">Nucleolus</location>
    </subcellularLocation>
</comment>
<keyword evidence="8" id="KW-0694">RNA-binding</keyword>
<feature type="region of interest" description="Disordered" evidence="12">
    <location>
        <begin position="1"/>
        <end position="43"/>
    </location>
</feature>
<dbReference type="EMBL" id="CAJNOQ010006136">
    <property type="protein sequence ID" value="CAF1124814.1"/>
    <property type="molecule type" value="Genomic_DNA"/>
</dbReference>
<feature type="compositionally biased region" description="Low complexity" evidence="12">
    <location>
        <begin position="7"/>
        <end position="18"/>
    </location>
</feature>
<evidence type="ECO:0000256" key="5">
    <source>
        <dbReference type="ARBA" id="ARBA00022801"/>
    </source>
</evidence>
<gene>
    <name evidence="17" type="ORF">GPM918_LOCUS19878</name>
    <name evidence="16" type="ORF">OVA965_LOCUS7379</name>
    <name evidence="19" type="ORF">SRO942_LOCUS19876</name>
    <name evidence="18" type="ORF">TMI583_LOCUS7374</name>
</gene>
<keyword evidence="7" id="KW-0067">ATP-binding</keyword>
<evidence type="ECO:0000256" key="1">
    <source>
        <dbReference type="ARBA" id="ARBA00004604"/>
    </source>
</evidence>
<evidence type="ECO:0000313" key="20">
    <source>
        <dbReference type="Proteomes" id="UP000663829"/>
    </source>
</evidence>
<dbReference type="EMBL" id="CAJOBC010006137">
    <property type="protein sequence ID" value="CAF3888349.1"/>
    <property type="molecule type" value="Genomic_DNA"/>
</dbReference>
<evidence type="ECO:0000256" key="4">
    <source>
        <dbReference type="ARBA" id="ARBA00022741"/>
    </source>
</evidence>
<evidence type="ECO:0000256" key="10">
    <source>
        <dbReference type="ARBA" id="ARBA00047984"/>
    </source>
</evidence>
<dbReference type="Proteomes" id="UP000682733">
    <property type="component" value="Unassembled WGS sequence"/>
</dbReference>
<dbReference type="AlphaFoldDB" id="A0A814QZK7"/>
<feature type="compositionally biased region" description="Basic residues" evidence="12">
    <location>
        <begin position="28"/>
        <end position="38"/>
    </location>
</feature>
<comment type="catalytic activity">
    <reaction evidence="10">
        <text>ATP + H2O = ADP + phosphate + H(+)</text>
        <dbReference type="Rhea" id="RHEA:13065"/>
        <dbReference type="ChEBI" id="CHEBI:15377"/>
        <dbReference type="ChEBI" id="CHEBI:15378"/>
        <dbReference type="ChEBI" id="CHEBI:30616"/>
        <dbReference type="ChEBI" id="CHEBI:43474"/>
        <dbReference type="ChEBI" id="CHEBI:456216"/>
        <dbReference type="EC" id="3.6.4.13"/>
    </reaction>
</comment>
<dbReference type="GO" id="GO:0003724">
    <property type="term" value="F:RNA helicase activity"/>
    <property type="evidence" value="ECO:0007669"/>
    <property type="project" value="UniProtKB-EC"/>
</dbReference>
<dbReference type="CDD" id="cd17959">
    <property type="entry name" value="DEADc_DDX54"/>
    <property type="match status" value="1"/>
</dbReference>
<evidence type="ECO:0000256" key="9">
    <source>
        <dbReference type="ARBA" id="ARBA00023242"/>
    </source>
</evidence>
<feature type="domain" description="Helicase C-terminal" evidence="14">
    <location>
        <begin position="273"/>
        <end position="430"/>
    </location>
</feature>
<dbReference type="OrthoDB" id="10261375at2759"/>
<dbReference type="Pfam" id="PF00271">
    <property type="entry name" value="Helicase_C"/>
    <property type="match status" value="1"/>
</dbReference>
<dbReference type="InterPro" id="IPR050079">
    <property type="entry name" value="DEAD_box_RNA_helicase"/>
</dbReference>
<evidence type="ECO:0000256" key="12">
    <source>
        <dbReference type="SAM" id="MobiDB-lite"/>
    </source>
</evidence>
<dbReference type="EC" id="3.6.4.13" evidence="3"/>
<comment type="caution">
    <text evidence="17">The sequence shown here is derived from an EMBL/GenBank/DDBJ whole genome shotgun (WGS) entry which is preliminary data.</text>
</comment>
<evidence type="ECO:0000259" key="15">
    <source>
        <dbReference type="PROSITE" id="PS51195"/>
    </source>
</evidence>
<dbReference type="Gene3D" id="3.40.50.300">
    <property type="entry name" value="P-loop containing nucleotide triphosphate hydrolases"/>
    <property type="match status" value="2"/>
</dbReference>
<dbReference type="GO" id="GO:0016787">
    <property type="term" value="F:hydrolase activity"/>
    <property type="evidence" value="ECO:0007669"/>
    <property type="project" value="UniProtKB-KW"/>
</dbReference>
<dbReference type="Pfam" id="PF00270">
    <property type="entry name" value="DEAD"/>
    <property type="match status" value="1"/>
</dbReference>
<dbReference type="SMART" id="SM00487">
    <property type="entry name" value="DEXDc"/>
    <property type="match status" value="1"/>
</dbReference>
<feature type="compositionally biased region" description="Basic and acidic residues" evidence="12">
    <location>
        <begin position="728"/>
        <end position="764"/>
    </location>
</feature>
<evidence type="ECO:0000256" key="2">
    <source>
        <dbReference type="ARBA" id="ARBA00010379"/>
    </source>
</evidence>
<keyword evidence="20" id="KW-1185">Reference proteome</keyword>
<dbReference type="PANTHER" id="PTHR47959">
    <property type="entry name" value="ATP-DEPENDENT RNA HELICASE RHLE-RELATED"/>
    <property type="match status" value="1"/>
</dbReference>
<evidence type="ECO:0000313" key="18">
    <source>
        <dbReference type="EMBL" id="CAF3640851.1"/>
    </source>
</evidence>
<evidence type="ECO:0000313" key="16">
    <source>
        <dbReference type="EMBL" id="CAF0855798.1"/>
    </source>
</evidence>
<evidence type="ECO:0000256" key="11">
    <source>
        <dbReference type="PROSITE-ProRule" id="PRU00552"/>
    </source>
</evidence>